<dbReference type="InterPro" id="IPR013783">
    <property type="entry name" value="Ig-like_fold"/>
</dbReference>
<protein>
    <recommendedName>
        <fullName evidence="4">PKD domain-containing protein</fullName>
    </recommendedName>
</protein>
<dbReference type="KEGG" id="psul:AU252_22870"/>
<evidence type="ECO:0000313" key="3">
    <source>
        <dbReference type="Proteomes" id="UP000065151"/>
    </source>
</evidence>
<name>A0A0U3R3D8_9MICC</name>
<dbReference type="KEGG" id="psul:AU252_00035"/>
<dbReference type="EMBL" id="CP013747">
    <property type="protein sequence ID" value="ALV39751.1"/>
    <property type="molecule type" value="Genomic_DNA"/>
</dbReference>
<dbReference type="GO" id="GO:0005975">
    <property type="term" value="P:carbohydrate metabolic process"/>
    <property type="evidence" value="ECO:0007669"/>
    <property type="project" value="UniProtKB-ARBA"/>
</dbReference>
<dbReference type="EMBL" id="CP013747">
    <property type="protein sequence ID" value="ALV43660.1"/>
    <property type="molecule type" value="Genomic_DNA"/>
</dbReference>
<dbReference type="InterPro" id="IPR035986">
    <property type="entry name" value="PKD_dom_sf"/>
</dbReference>
<dbReference type="Gene3D" id="2.60.40.10">
    <property type="entry name" value="Immunoglobulins"/>
    <property type="match status" value="1"/>
</dbReference>
<dbReference type="SUPFAM" id="SSF49299">
    <property type="entry name" value="PKD domain"/>
    <property type="match status" value="1"/>
</dbReference>
<proteinExistence type="predicted"/>
<dbReference type="STRING" id="121292.AU252_00035"/>
<dbReference type="RefSeq" id="WP_058928968.1">
    <property type="nucleotide sequence ID" value="NZ_CP013747.1"/>
</dbReference>
<evidence type="ECO:0000313" key="2">
    <source>
        <dbReference type="EMBL" id="ALV43660.1"/>
    </source>
</evidence>
<dbReference type="AlphaFoldDB" id="A0A0U3R3D8"/>
<evidence type="ECO:0008006" key="4">
    <source>
        <dbReference type="Google" id="ProtNLM"/>
    </source>
</evidence>
<gene>
    <name evidence="1" type="ORF">AU252_00035</name>
    <name evidence="2" type="ORF">AU252_22870</name>
</gene>
<evidence type="ECO:0000313" key="1">
    <source>
        <dbReference type="EMBL" id="ALV39751.1"/>
    </source>
</evidence>
<organism evidence="2">
    <name type="scientific">Pseudarthrobacter sulfonivorans</name>
    <dbReference type="NCBI Taxonomy" id="121292"/>
    <lineage>
        <taxon>Bacteria</taxon>
        <taxon>Bacillati</taxon>
        <taxon>Actinomycetota</taxon>
        <taxon>Actinomycetes</taxon>
        <taxon>Micrococcales</taxon>
        <taxon>Micrococcaceae</taxon>
        <taxon>Pseudarthrobacter</taxon>
    </lineage>
</organism>
<sequence length="216" mass="23779">MIVVACLLDREAFPWQASWYASKVREHLGDRVDDRFRLWYIDHGLHGDSGTEEEHPTRSVPYIGALHEALIQLAAWVELGKAPAIATTHEIVDGQVIVPDTAAERGGVQPVAKLTAHTRSRAEVAPGDAVLLRLTAESPARAGEIVSVEWDLDGDGKFDDVDIIQPADRIDRTRTVRFAEPGTYFVTARITAQGQGDAASLWARVENLARVRVVVR</sequence>
<accession>A0A0U3R3D8</accession>
<dbReference type="Proteomes" id="UP000065151">
    <property type="component" value="Chromosome"/>
</dbReference>
<reference evidence="2 3" key="1">
    <citation type="submission" date="2015-12" db="EMBL/GenBank/DDBJ databases">
        <authorList>
            <person name="Shamseldin A."/>
            <person name="Moawad H."/>
            <person name="Abd El-Rahim W.M."/>
            <person name="Sadowsky M.J."/>
        </authorList>
    </citation>
    <scope>NUCLEOTIDE SEQUENCE [LARGE SCALE GENOMIC DNA]</scope>
    <source>
        <strain evidence="2 3">Ar51</strain>
    </source>
</reference>